<evidence type="ECO:0000256" key="10">
    <source>
        <dbReference type="ARBA" id="ARBA00043675"/>
    </source>
</evidence>
<dbReference type="Proteomes" id="UP001362999">
    <property type="component" value="Unassembled WGS sequence"/>
</dbReference>
<evidence type="ECO:0000256" key="8">
    <source>
        <dbReference type="ARBA" id="ARBA00042300"/>
    </source>
</evidence>
<feature type="disulfide bond" evidence="17">
    <location>
        <begin position="431"/>
        <end position="443"/>
    </location>
</feature>
<keyword evidence="5 17" id="KW-1015">Disulfide bond</keyword>
<feature type="active site" description="Proton donor" evidence="16">
    <location>
        <position position="361"/>
    </location>
</feature>
<evidence type="ECO:0000313" key="18">
    <source>
        <dbReference type="EMBL" id="KAK7038073.1"/>
    </source>
</evidence>
<dbReference type="GO" id="GO:0016158">
    <property type="term" value="F:inositol hexakisphosphate 3-phosphatase activity"/>
    <property type="evidence" value="ECO:0007669"/>
    <property type="project" value="UniProtKB-EC"/>
</dbReference>
<feature type="active site" description="Nucleophile" evidence="16">
    <location>
        <position position="82"/>
    </location>
</feature>
<evidence type="ECO:0000256" key="6">
    <source>
        <dbReference type="ARBA" id="ARBA00023180"/>
    </source>
</evidence>
<dbReference type="Gene3D" id="3.40.50.1240">
    <property type="entry name" value="Phosphoglycerate mutase-like"/>
    <property type="match status" value="1"/>
</dbReference>
<name>A0AAW0CJN0_9AGAR</name>
<evidence type="ECO:0000256" key="3">
    <source>
        <dbReference type="ARBA" id="ARBA00022525"/>
    </source>
</evidence>
<comment type="subcellular location">
    <subcellularLocation>
        <location evidence="1">Secreted</location>
    </subcellularLocation>
</comment>
<protein>
    <recommendedName>
        <fullName evidence="14">Phytase A</fullName>
    </recommendedName>
    <alternativeName>
        <fullName evidence="15">Histidine acid phosphatase phyA</fullName>
    </alternativeName>
    <alternativeName>
        <fullName evidence="8">Myo-inositol hexakisphosphate phosphohydrolase A</fullName>
    </alternativeName>
    <alternativeName>
        <fullName evidence="7">Myo-inositol-hexaphosphate 3-phosphohydrolase A</fullName>
    </alternativeName>
</protein>
<evidence type="ECO:0000256" key="2">
    <source>
        <dbReference type="ARBA" id="ARBA00011245"/>
    </source>
</evidence>
<evidence type="ECO:0000256" key="9">
    <source>
        <dbReference type="ARBA" id="ARBA00043670"/>
    </source>
</evidence>
<reference evidence="18 19" key="1">
    <citation type="journal article" date="2024" name="J Genomics">
        <title>Draft genome sequencing and assembly of Favolaschia claudopus CIRM-BRFM 2984 isolated from oak limbs.</title>
        <authorList>
            <person name="Navarro D."/>
            <person name="Drula E."/>
            <person name="Chaduli D."/>
            <person name="Cazenave R."/>
            <person name="Ahrendt S."/>
            <person name="Wang J."/>
            <person name="Lipzen A."/>
            <person name="Daum C."/>
            <person name="Barry K."/>
            <person name="Grigoriev I.V."/>
            <person name="Favel A."/>
            <person name="Rosso M.N."/>
            <person name="Martin F."/>
        </authorList>
    </citation>
    <scope>NUCLEOTIDE SEQUENCE [LARGE SCALE GENOMIC DNA]</scope>
    <source>
        <strain evidence="18 19">CIRM-BRFM 2984</strain>
    </source>
</reference>
<dbReference type="AlphaFoldDB" id="A0AAW0CJN0"/>
<comment type="catalytic activity">
    <reaction evidence="9">
        <text>1D-myo-inositol 1,2,5,6-tetrakisphosphate + H2O = 1D-myo-inositol 1,2,6-trisphosphate + phosphate</text>
        <dbReference type="Rhea" id="RHEA:77119"/>
        <dbReference type="ChEBI" id="CHEBI:15377"/>
        <dbReference type="ChEBI" id="CHEBI:43474"/>
        <dbReference type="ChEBI" id="CHEBI:195535"/>
        <dbReference type="ChEBI" id="CHEBI:195537"/>
    </reaction>
    <physiologicalReaction direction="left-to-right" evidence="9">
        <dbReference type="Rhea" id="RHEA:77120"/>
    </physiologicalReaction>
</comment>
<proteinExistence type="predicted"/>
<comment type="catalytic activity">
    <reaction evidence="10">
        <text>1D-myo-inositol 1,2-bisphosphate + H2O = 1D-myo-inositol 2-phosphate + phosphate</text>
        <dbReference type="Rhea" id="RHEA:77135"/>
        <dbReference type="ChEBI" id="CHEBI:15377"/>
        <dbReference type="ChEBI" id="CHEBI:43474"/>
        <dbReference type="ChEBI" id="CHEBI:84142"/>
        <dbReference type="ChEBI" id="CHEBI:195539"/>
    </reaction>
    <physiologicalReaction direction="left-to-right" evidence="10">
        <dbReference type="Rhea" id="RHEA:77136"/>
    </physiologicalReaction>
</comment>
<dbReference type="Pfam" id="PF00328">
    <property type="entry name" value="His_Phos_2"/>
    <property type="match status" value="1"/>
</dbReference>
<sequence>MHRTSSIAVFSFAALWLALAWILLSRNWMQMNDLFQLINFEEPHELDIRQMWGAYSPFYSVQQYAPPADGCEITQVNILQRHGARFPTFGAAVFIVSAVQKLQSVNEYAHPSMNFLSSFVYTLGTNDLVPFGALQSHEAGGTVFERYAGLVDADNLPFVRASSGTRVVDSANNWTAGFSAACHHKYNPPLSVILSEEGNDTLENHMCPNAGTSIVQTSEWLAIYAPPITARLNSWAPGAHLTDRETSALISLCAFHTAASFSASSANSPNTLGNLSPFCALFSPSEFASFDYYYDLDKYYYTGYGAPLDLGRVQGVGYVNELLARLTGQPVRDQTQTNRTLDEDPSTFPLNRTIYADFSHDNTIVAIFGALGLFRQPHPLSTAKPDARRTWHTHDMVPFSGRMVVEKLKCGEAGDHVRILVNDALQPLPFCTSERDYLGSSLCTLDAFVESQIYARDNGEGDWERCFS</sequence>
<dbReference type="GO" id="GO:0005576">
    <property type="term" value="C:extracellular region"/>
    <property type="evidence" value="ECO:0007669"/>
    <property type="project" value="UniProtKB-SubCell"/>
</dbReference>
<dbReference type="PIRSF" id="PIRSF000894">
    <property type="entry name" value="Acid_phosphatase"/>
    <property type="match status" value="1"/>
</dbReference>
<evidence type="ECO:0000256" key="16">
    <source>
        <dbReference type="PIRSR" id="PIRSR000894-1"/>
    </source>
</evidence>
<evidence type="ECO:0000256" key="4">
    <source>
        <dbReference type="ARBA" id="ARBA00022801"/>
    </source>
</evidence>
<comment type="catalytic activity">
    <reaction evidence="12">
        <text>1D-myo-inositol 1,2,4,5,6-pentakisphosphate + H2O = 1D-myo-inositol 1,2,5,6-tetrakisphosphate + phosphate</text>
        <dbReference type="Rhea" id="RHEA:77115"/>
        <dbReference type="ChEBI" id="CHEBI:15377"/>
        <dbReference type="ChEBI" id="CHEBI:43474"/>
        <dbReference type="ChEBI" id="CHEBI:57798"/>
        <dbReference type="ChEBI" id="CHEBI:195535"/>
    </reaction>
    <physiologicalReaction direction="left-to-right" evidence="12">
        <dbReference type="Rhea" id="RHEA:77116"/>
    </physiologicalReaction>
</comment>
<evidence type="ECO:0000256" key="7">
    <source>
        <dbReference type="ARBA" id="ARBA00041857"/>
    </source>
</evidence>
<keyword evidence="3" id="KW-0964">Secreted</keyword>
<evidence type="ECO:0000256" key="5">
    <source>
        <dbReference type="ARBA" id="ARBA00023157"/>
    </source>
</evidence>
<dbReference type="PANTHER" id="PTHR20963:SF24">
    <property type="entry name" value="3-PHYTASE B"/>
    <property type="match status" value="1"/>
</dbReference>
<evidence type="ECO:0000256" key="12">
    <source>
        <dbReference type="ARBA" id="ARBA00043748"/>
    </source>
</evidence>
<evidence type="ECO:0000256" key="15">
    <source>
        <dbReference type="ARBA" id="ARBA00044262"/>
    </source>
</evidence>
<dbReference type="GO" id="GO:0003993">
    <property type="term" value="F:acid phosphatase activity"/>
    <property type="evidence" value="ECO:0007669"/>
    <property type="project" value="TreeGrafter"/>
</dbReference>
<dbReference type="InterPro" id="IPR000560">
    <property type="entry name" value="His_Pase_clade-2"/>
</dbReference>
<dbReference type="InterPro" id="IPR016274">
    <property type="entry name" value="Histidine_acid_Pase_euk"/>
</dbReference>
<evidence type="ECO:0000256" key="1">
    <source>
        <dbReference type="ARBA" id="ARBA00004613"/>
    </source>
</evidence>
<evidence type="ECO:0000256" key="17">
    <source>
        <dbReference type="PIRSR" id="PIRSR000894-2"/>
    </source>
</evidence>
<keyword evidence="19" id="KW-1185">Reference proteome</keyword>
<dbReference type="PANTHER" id="PTHR20963">
    <property type="entry name" value="MULTIPLE INOSITOL POLYPHOSPHATE PHOSPHATASE-RELATED"/>
    <property type="match status" value="1"/>
</dbReference>
<dbReference type="EMBL" id="JAWWNJ010000017">
    <property type="protein sequence ID" value="KAK7038073.1"/>
    <property type="molecule type" value="Genomic_DNA"/>
</dbReference>
<evidence type="ECO:0000256" key="14">
    <source>
        <dbReference type="ARBA" id="ARBA00044106"/>
    </source>
</evidence>
<evidence type="ECO:0000256" key="13">
    <source>
        <dbReference type="ARBA" id="ARBA00043788"/>
    </source>
</evidence>
<dbReference type="SUPFAM" id="SSF53254">
    <property type="entry name" value="Phosphoglycerate mutase-like"/>
    <property type="match status" value="1"/>
</dbReference>
<comment type="caution">
    <text evidence="18">The sequence shown here is derived from an EMBL/GenBank/DDBJ whole genome shotgun (WGS) entry which is preliminary data.</text>
</comment>
<feature type="disulfide bond" evidence="17">
    <location>
        <begin position="71"/>
        <end position="410"/>
    </location>
</feature>
<accession>A0AAW0CJN0</accession>
<evidence type="ECO:0000313" key="19">
    <source>
        <dbReference type="Proteomes" id="UP001362999"/>
    </source>
</evidence>
<dbReference type="PROSITE" id="PS00616">
    <property type="entry name" value="HIS_ACID_PHOSPHAT_1"/>
    <property type="match status" value="1"/>
</dbReference>
<evidence type="ECO:0000256" key="11">
    <source>
        <dbReference type="ARBA" id="ARBA00043721"/>
    </source>
</evidence>
<dbReference type="InterPro" id="IPR029033">
    <property type="entry name" value="His_PPase_superfam"/>
</dbReference>
<dbReference type="PROSITE" id="PS00778">
    <property type="entry name" value="HIS_ACID_PHOSPHAT_2"/>
    <property type="match status" value="1"/>
</dbReference>
<comment type="catalytic activity">
    <reaction evidence="13">
        <text>1D-myo-inositol hexakisphosphate + H2O = 1D-myo-inositol 1,2,4,5,6-pentakisphosphate + phosphate</text>
        <dbReference type="Rhea" id="RHEA:16989"/>
        <dbReference type="ChEBI" id="CHEBI:15377"/>
        <dbReference type="ChEBI" id="CHEBI:43474"/>
        <dbReference type="ChEBI" id="CHEBI:57798"/>
        <dbReference type="ChEBI" id="CHEBI:58130"/>
        <dbReference type="EC" id="3.1.3.8"/>
    </reaction>
    <physiologicalReaction direction="left-to-right" evidence="13">
        <dbReference type="Rhea" id="RHEA:16990"/>
    </physiologicalReaction>
</comment>
<keyword evidence="4" id="KW-0378">Hydrolase</keyword>
<gene>
    <name evidence="18" type="ORF">R3P38DRAFT_2904266</name>
</gene>
<dbReference type="InterPro" id="IPR033379">
    <property type="entry name" value="Acid_Pase_AS"/>
</dbReference>
<keyword evidence="6" id="KW-0325">Glycoprotein</keyword>
<comment type="catalytic activity">
    <reaction evidence="11">
        <text>1D-myo-inositol 1,2,6-trisphosphate + H2O = 1D-myo-inositol 1,2-bisphosphate + phosphate</text>
        <dbReference type="Rhea" id="RHEA:77131"/>
        <dbReference type="ChEBI" id="CHEBI:15377"/>
        <dbReference type="ChEBI" id="CHEBI:43474"/>
        <dbReference type="ChEBI" id="CHEBI:195537"/>
        <dbReference type="ChEBI" id="CHEBI:195539"/>
    </reaction>
    <physiologicalReaction direction="left-to-right" evidence="11">
        <dbReference type="Rhea" id="RHEA:77132"/>
    </physiologicalReaction>
</comment>
<feature type="disulfide bond" evidence="17">
    <location>
        <begin position="207"/>
        <end position="466"/>
    </location>
</feature>
<dbReference type="CDD" id="cd07061">
    <property type="entry name" value="HP_HAP_like"/>
    <property type="match status" value="1"/>
</dbReference>
<comment type="subunit">
    <text evidence="2">Monomer.</text>
</comment>
<organism evidence="18 19">
    <name type="scientific">Favolaschia claudopus</name>
    <dbReference type="NCBI Taxonomy" id="2862362"/>
    <lineage>
        <taxon>Eukaryota</taxon>
        <taxon>Fungi</taxon>
        <taxon>Dikarya</taxon>
        <taxon>Basidiomycota</taxon>
        <taxon>Agaricomycotina</taxon>
        <taxon>Agaricomycetes</taxon>
        <taxon>Agaricomycetidae</taxon>
        <taxon>Agaricales</taxon>
        <taxon>Marasmiineae</taxon>
        <taxon>Mycenaceae</taxon>
        <taxon>Favolaschia</taxon>
    </lineage>
</organism>
<feature type="disulfide bond" evidence="17">
    <location>
        <begin position="253"/>
        <end position="279"/>
    </location>
</feature>